<dbReference type="Pfam" id="PF02597">
    <property type="entry name" value="ThiS"/>
    <property type="match status" value="1"/>
</dbReference>
<dbReference type="Gene3D" id="3.10.20.30">
    <property type="match status" value="1"/>
</dbReference>
<name>A0A4P6JPG4_KTERU</name>
<organism evidence="1 2">
    <name type="scientific">Ktedonosporobacter rubrisoli</name>
    <dbReference type="NCBI Taxonomy" id="2509675"/>
    <lineage>
        <taxon>Bacteria</taxon>
        <taxon>Bacillati</taxon>
        <taxon>Chloroflexota</taxon>
        <taxon>Ktedonobacteria</taxon>
        <taxon>Ktedonobacterales</taxon>
        <taxon>Ktedonosporobacteraceae</taxon>
        <taxon>Ktedonosporobacter</taxon>
    </lineage>
</organism>
<proteinExistence type="predicted"/>
<dbReference type="SUPFAM" id="SSF54285">
    <property type="entry name" value="MoaD/ThiS"/>
    <property type="match status" value="1"/>
</dbReference>
<dbReference type="InterPro" id="IPR003749">
    <property type="entry name" value="ThiS/MoaD-like"/>
</dbReference>
<dbReference type="InterPro" id="IPR012675">
    <property type="entry name" value="Beta-grasp_dom_sf"/>
</dbReference>
<reference evidence="1 2" key="1">
    <citation type="submission" date="2019-01" db="EMBL/GenBank/DDBJ databases">
        <title>Ktedonosporobacter rubrisoli SCAWS-G2.</title>
        <authorList>
            <person name="Huang Y."/>
            <person name="Yan B."/>
        </authorList>
    </citation>
    <scope>NUCLEOTIDE SEQUENCE [LARGE SCALE GENOMIC DNA]</scope>
    <source>
        <strain evidence="1 2">SCAWS-G2</strain>
    </source>
</reference>
<dbReference type="InterPro" id="IPR010035">
    <property type="entry name" value="Thi_S"/>
</dbReference>
<dbReference type="PANTHER" id="PTHR34472:SF1">
    <property type="entry name" value="SULFUR CARRIER PROTEIN THIS"/>
    <property type="match status" value="1"/>
</dbReference>
<dbReference type="Proteomes" id="UP000290365">
    <property type="component" value="Chromosome"/>
</dbReference>
<dbReference type="NCBIfam" id="TIGR01683">
    <property type="entry name" value="thiS"/>
    <property type="match status" value="1"/>
</dbReference>
<sequence>MSEKAQEASEAITIIANGQPHTIEAGCSIAHFLATLHIRPEYVVAQLDGAIVPRNVLDKTLLMEGQRLEIVTMVGGG</sequence>
<protein>
    <submittedName>
        <fullName evidence="1">Sulfur carrier protein ThiS</fullName>
    </submittedName>
</protein>
<dbReference type="RefSeq" id="WP_129887644.1">
    <property type="nucleotide sequence ID" value="NZ_CP035758.1"/>
</dbReference>
<evidence type="ECO:0000313" key="2">
    <source>
        <dbReference type="Proteomes" id="UP000290365"/>
    </source>
</evidence>
<dbReference type="EMBL" id="CP035758">
    <property type="protein sequence ID" value="QBD76656.1"/>
    <property type="molecule type" value="Genomic_DNA"/>
</dbReference>
<gene>
    <name evidence="1" type="primary">thiS</name>
    <name evidence="1" type="ORF">EPA93_11840</name>
</gene>
<dbReference type="KEGG" id="kbs:EPA93_11840"/>
<dbReference type="OrthoDB" id="163636at2"/>
<accession>A0A4P6JPG4</accession>
<dbReference type="AlphaFoldDB" id="A0A4P6JPG4"/>
<keyword evidence="2" id="KW-1185">Reference proteome</keyword>
<dbReference type="CDD" id="cd00565">
    <property type="entry name" value="Ubl_ThiS"/>
    <property type="match status" value="1"/>
</dbReference>
<dbReference type="PANTHER" id="PTHR34472">
    <property type="entry name" value="SULFUR CARRIER PROTEIN THIS"/>
    <property type="match status" value="1"/>
</dbReference>
<dbReference type="InterPro" id="IPR016155">
    <property type="entry name" value="Mopterin_synth/thiamin_S_b"/>
</dbReference>
<evidence type="ECO:0000313" key="1">
    <source>
        <dbReference type="EMBL" id="QBD76656.1"/>
    </source>
</evidence>